<protein>
    <submittedName>
        <fullName evidence="2">Uncharacterized protein</fullName>
    </submittedName>
</protein>
<reference evidence="2" key="1">
    <citation type="submission" date="2022-11" db="UniProtKB">
        <authorList>
            <consortium name="WormBaseParasite"/>
        </authorList>
    </citation>
    <scope>IDENTIFICATION</scope>
</reference>
<evidence type="ECO:0000313" key="1">
    <source>
        <dbReference type="Proteomes" id="UP000887565"/>
    </source>
</evidence>
<name>A0A915IU73_ROMCU</name>
<dbReference type="WBParaSite" id="nRc.2.0.1.t17396-RA">
    <property type="protein sequence ID" value="nRc.2.0.1.t17396-RA"/>
    <property type="gene ID" value="nRc.2.0.1.g17396"/>
</dbReference>
<sequence>MEKKIEVPRKEKNKSDVSKRMVNFVSIPLASYDTEKGKAISLASIKCCIVSSSTLTIVD</sequence>
<organism evidence="1 2">
    <name type="scientific">Romanomermis culicivorax</name>
    <name type="common">Nematode worm</name>
    <dbReference type="NCBI Taxonomy" id="13658"/>
    <lineage>
        <taxon>Eukaryota</taxon>
        <taxon>Metazoa</taxon>
        <taxon>Ecdysozoa</taxon>
        <taxon>Nematoda</taxon>
        <taxon>Enoplea</taxon>
        <taxon>Dorylaimia</taxon>
        <taxon>Mermithida</taxon>
        <taxon>Mermithoidea</taxon>
        <taxon>Mermithidae</taxon>
        <taxon>Romanomermis</taxon>
    </lineage>
</organism>
<dbReference type="Proteomes" id="UP000887565">
    <property type="component" value="Unplaced"/>
</dbReference>
<proteinExistence type="predicted"/>
<dbReference type="AlphaFoldDB" id="A0A915IU73"/>
<evidence type="ECO:0000313" key="2">
    <source>
        <dbReference type="WBParaSite" id="nRc.2.0.1.t17396-RA"/>
    </source>
</evidence>
<accession>A0A915IU73</accession>
<keyword evidence="1" id="KW-1185">Reference proteome</keyword>